<keyword evidence="1" id="KW-0560">Oxidoreductase</keyword>
<dbReference type="PANTHER" id="PTHR43633">
    <property type="entry name" value="ALCOHOL DEHYDROGENASE YQHD"/>
    <property type="match status" value="1"/>
</dbReference>
<dbReference type="InterPro" id="IPR056798">
    <property type="entry name" value="ADH_Fe_C"/>
</dbReference>
<dbReference type="Gene3D" id="1.20.1090.10">
    <property type="entry name" value="Dehydroquinate synthase-like - alpha domain"/>
    <property type="match status" value="1"/>
</dbReference>
<dbReference type="Pfam" id="PF00465">
    <property type="entry name" value="Fe-ADH"/>
    <property type="match status" value="1"/>
</dbReference>
<comment type="caution">
    <text evidence="4">The sequence shown here is derived from an EMBL/GenBank/DDBJ whole genome shotgun (WGS) entry which is preliminary data.</text>
</comment>
<dbReference type="InterPro" id="IPR044731">
    <property type="entry name" value="BDH-like"/>
</dbReference>
<accession>A0ABV9K5K2</accession>
<dbReference type="SUPFAM" id="SSF56796">
    <property type="entry name" value="Dehydroquinate synthase-like"/>
    <property type="match status" value="1"/>
</dbReference>
<evidence type="ECO:0000256" key="1">
    <source>
        <dbReference type="ARBA" id="ARBA00023002"/>
    </source>
</evidence>
<evidence type="ECO:0000313" key="5">
    <source>
        <dbReference type="Proteomes" id="UP001596020"/>
    </source>
</evidence>
<gene>
    <name evidence="4" type="ORF">ACFO3G_01400</name>
</gene>
<sequence>MRNFEFYCPTKLIFGKDSLAGLNKLIDKKERILITFGGGSAKRNGVYDQVIKALEGYDYSEFWGIEANPTVETVRKAVAQGKEYKATFILAVGGGSVIDATKLIAAGIVSDKDPWDIVRSHYAEKVMPFGSVLTVPATGSEMNSGAVISCKKTKEKFAFSSRHPKFSVLDPEVTYSLSDHQIACGLADTFVHVMEQYLTVKDESMIMDRFAEGVLMTVMEIAPKIRQDKTNYDLMSNYMISATMGLNGFLSWGITEDWATHSIGHELTALAGLTHGASLVIILPALMRIMKDQKGPKILQYAERVLHIKEGSDNEKIDKAIQMTEEFFQSLGLPTRLSDAQVPQNIDNEIVKRFADRRWKIGEARNIDSSKVEAILKLCRPSYNNR</sequence>
<dbReference type="EMBL" id="JBHSGO010000026">
    <property type="protein sequence ID" value="MFC4665287.1"/>
    <property type="molecule type" value="Genomic_DNA"/>
</dbReference>
<dbReference type="Proteomes" id="UP001596020">
    <property type="component" value="Unassembled WGS sequence"/>
</dbReference>
<keyword evidence="5" id="KW-1185">Reference proteome</keyword>
<dbReference type="RefSeq" id="WP_380077276.1">
    <property type="nucleotide sequence ID" value="NZ_JBHSGO010000026.1"/>
</dbReference>
<dbReference type="CDD" id="cd08187">
    <property type="entry name" value="BDH"/>
    <property type="match status" value="1"/>
</dbReference>
<protein>
    <submittedName>
        <fullName evidence="4">Iron-containing alcohol dehydrogenase</fullName>
    </submittedName>
</protein>
<dbReference type="Gene3D" id="3.40.50.1970">
    <property type="match status" value="1"/>
</dbReference>
<proteinExistence type="predicted"/>
<reference evidence="5" key="1">
    <citation type="journal article" date="2019" name="Int. J. Syst. Evol. Microbiol.">
        <title>The Global Catalogue of Microorganisms (GCM) 10K type strain sequencing project: providing services to taxonomists for standard genome sequencing and annotation.</title>
        <authorList>
            <consortium name="The Broad Institute Genomics Platform"/>
            <consortium name="The Broad Institute Genome Sequencing Center for Infectious Disease"/>
            <person name="Wu L."/>
            <person name="Ma J."/>
        </authorList>
    </citation>
    <scope>NUCLEOTIDE SEQUENCE [LARGE SCALE GENOMIC DNA]</scope>
    <source>
        <strain evidence="5">CGMCC 4.7357</strain>
    </source>
</reference>
<dbReference type="Pfam" id="PF25137">
    <property type="entry name" value="ADH_Fe_C"/>
    <property type="match status" value="1"/>
</dbReference>
<dbReference type="InterPro" id="IPR001670">
    <property type="entry name" value="ADH_Fe/GldA"/>
</dbReference>
<feature type="domain" description="Fe-containing alcohol dehydrogenase-like C-terminal" evidence="3">
    <location>
        <begin position="187"/>
        <end position="377"/>
    </location>
</feature>
<organism evidence="4 5">
    <name type="scientific">Falsiporphyromonas endometrii</name>
    <dbReference type="NCBI Taxonomy" id="1387297"/>
    <lineage>
        <taxon>Bacteria</taxon>
        <taxon>Pseudomonadati</taxon>
        <taxon>Bacteroidota</taxon>
        <taxon>Bacteroidia</taxon>
        <taxon>Bacteroidales</taxon>
        <taxon>Porphyromonadaceae</taxon>
        <taxon>Falsiporphyromonas</taxon>
    </lineage>
</organism>
<evidence type="ECO:0000313" key="4">
    <source>
        <dbReference type="EMBL" id="MFC4665287.1"/>
    </source>
</evidence>
<evidence type="ECO:0000259" key="3">
    <source>
        <dbReference type="Pfam" id="PF25137"/>
    </source>
</evidence>
<feature type="domain" description="Alcohol dehydrogenase iron-type/glycerol dehydrogenase GldA" evidence="2">
    <location>
        <begin position="9"/>
        <end position="171"/>
    </location>
</feature>
<name>A0ABV9K5K2_9PORP</name>
<evidence type="ECO:0000259" key="2">
    <source>
        <dbReference type="Pfam" id="PF00465"/>
    </source>
</evidence>
<dbReference type="PANTHER" id="PTHR43633:SF1">
    <property type="entry name" value="ALCOHOL DEHYDROGENASE YQHD"/>
    <property type="match status" value="1"/>
</dbReference>